<proteinExistence type="predicted"/>
<sequence length="243" mass="26999">MSTLNRNYPAIQGEFEDESEFAFEFEGLADAEDEGEGEWEFEFESAAEAELEAEFEDEFEDEGEGFVNPVRRIYRDAETMAHLAQQAALSESEDEAEAFIGALVPLAARIIPRATRVLAGNVPALVRSTRRVAAVLRRDPQTRKLVRALPVVLQRTAQSLADQADAGQVIDADSVARTVGRMTGRVLRGPNGARALRAVDVFDRRWRRRARRGRQGRRTGYVAGSRAQSPRVAYGRSGYGRGR</sequence>
<evidence type="ECO:0000313" key="2">
    <source>
        <dbReference type="EMBL" id="BBY18503.1"/>
    </source>
</evidence>
<evidence type="ECO:0000256" key="1">
    <source>
        <dbReference type="SAM" id="MobiDB-lite"/>
    </source>
</evidence>
<dbReference type="Proteomes" id="UP000466607">
    <property type="component" value="Chromosome"/>
</dbReference>
<name>A0AAD1IPW1_9MYCO</name>
<feature type="region of interest" description="Disordered" evidence="1">
    <location>
        <begin position="210"/>
        <end position="243"/>
    </location>
</feature>
<keyword evidence="3" id="KW-1185">Reference proteome</keyword>
<dbReference type="AlphaFoldDB" id="A0AAD1IPW1"/>
<dbReference type="RefSeq" id="WP_134058567.1">
    <property type="nucleotide sequence ID" value="NZ_AP022586.1"/>
</dbReference>
<organism evidence="2 3">
    <name type="scientific">Mycolicibacterium litorale</name>
    <dbReference type="NCBI Taxonomy" id="758802"/>
    <lineage>
        <taxon>Bacteria</taxon>
        <taxon>Bacillati</taxon>
        <taxon>Actinomycetota</taxon>
        <taxon>Actinomycetes</taxon>
        <taxon>Mycobacteriales</taxon>
        <taxon>Mycobacteriaceae</taxon>
        <taxon>Mycolicibacterium</taxon>
    </lineage>
</organism>
<dbReference type="EMBL" id="AP022586">
    <property type="protein sequence ID" value="BBY18503.1"/>
    <property type="molecule type" value="Genomic_DNA"/>
</dbReference>
<reference evidence="2 3" key="1">
    <citation type="journal article" date="2019" name="Emerg. Microbes Infect.">
        <title>Comprehensive subspecies identification of 175 nontuberculous mycobacteria species based on 7547 genomic profiles.</title>
        <authorList>
            <person name="Matsumoto Y."/>
            <person name="Kinjo T."/>
            <person name="Motooka D."/>
            <person name="Nabeya D."/>
            <person name="Jung N."/>
            <person name="Uechi K."/>
            <person name="Horii T."/>
            <person name="Iida T."/>
            <person name="Fujita J."/>
            <person name="Nakamura S."/>
        </authorList>
    </citation>
    <scope>NUCLEOTIDE SEQUENCE [LARGE SCALE GENOMIC DNA]</scope>
    <source>
        <strain evidence="2 3">JCM 17423</strain>
    </source>
</reference>
<evidence type="ECO:0000313" key="3">
    <source>
        <dbReference type="Proteomes" id="UP000466607"/>
    </source>
</evidence>
<accession>A0AAD1IPW1</accession>
<gene>
    <name evidence="2" type="ORF">MLIT_40950</name>
</gene>
<protein>
    <submittedName>
        <fullName evidence="2">Uncharacterized protein</fullName>
    </submittedName>
</protein>